<feature type="region of interest" description="Disordered" evidence="4">
    <location>
        <begin position="473"/>
        <end position="494"/>
    </location>
</feature>
<dbReference type="EMBL" id="CP132315">
    <property type="protein sequence ID" value="WLS05205.1"/>
    <property type="molecule type" value="Genomic_DNA"/>
</dbReference>
<dbReference type="SUPFAM" id="SSF69279">
    <property type="entry name" value="Phage tail proteins"/>
    <property type="match status" value="2"/>
</dbReference>
<feature type="domain" description="Gp5/Type VI secretion system Vgr C-terminal trimerisation" evidence="6">
    <location>
        <begin position="482"/>
        <end position="563"/>
    </location>
</feature>
<comment type="similarity">
    <text evidence="2">Belongs to the VgrG protein family.</text>
</comment>
<dbReference type="Proteomes" id="UP001225788">
    <property type="component" value="Plasmid unnamed1"/>
</dbReference>
<dbReference type="Gene3D" id="2.40.50.230">
    <property type="entry name" value="Gp5 N-terminal domain"/>
    <property type="match status" value="1"/>
</dbReference>
<dbReference type="NCBIfam" id="TIGR01646">
    <property type="entry name" value="vgr_GE"/>
    <property type="match status" value="1"/>
</dbReference>
<dbReference type="Pfam" id="PF05954">
    <property type="entry name" value="Phage_GPD"/>
    <property type="match status" value="1"/>
</dbReference>
<evidence type="ECO:0000313" key="8">
    <source>
        <dbReference type="Proteomes" id="UP001225788"/>
    </source>
</evidence>
<comment type="subcellular location">
    <subcellularLocation>
        <location evidence="1">Secreted</location>
    </subcellularLocation>
</comment>
<dbReference type="PANTHER" id="PTHR32305:SF15">
    <property type="entry name" value="PROTEIN RHSA-RELATED"/>
    <property type="match status" value="1"/>
</dbReference>
<keyword evidence="7" id="KW-0614">Plasmid</keyword>
<dbReference type="InterPro" id="IPR037026">
    <property type="entry name" value="Vgr_OB-fold_dom_sf"/>
</dbReference>
<dbReference type="PANTHER" id="PTHR32305">
    <property type="match status" value="1"/>
</dbReference>
<reference evidence="7 8" key="1">
    <citation type="submission" date="2023-08" db="EMBL/GenBank/DDBJ databases">
        <title>Pathogen: clinical or host-associated sample.</title>
        <authorList>
            <person name="Hergert J."/>
            <person name="Casey R."/>
            <person name="Wagner J."/>
            <person name="Young E.L."/>
            <person name="Oakeson K.F."/>
        </authorList>
    </citation>
    <scope>NUCLEOTIDE SEQUENCE [LARGE SCALE GENOMIC DNA]</scope>
    <source>
        <strain evidence="7 8">UPHL-collab-2</strain>
        <plasmid evidence="7 8">unnamed1</plasmid>
    </source>
</reference>
<dbReference type="InterPro" id="IPR006533">
    <property type="entry name" value="T6SS_Vgr_RhsGE"/>
</dbReference>
<evidence type="ECO:0000259" key="5">
    <source>
        <dbReference type="Pfam" id="PF04717"/>
    </source>
</evidence>
<dbReference type="Gene3D" id="2.30.110.50">
    <property type="match status" value="1"/>
</dbReference>
<dbReference type="Pfam" id="PF22178">
    <property type="entry name" value="Gp5_trimer_C"/>
    <property type="match status" value="1"/>
</dbReference>
<dbReference type="Gene3D" id="4.10.220.110">
    <property type="match status" value="1"/>
</dbReference>
<evidence type="ECO:0000313" key="7">
    <source>
        <dbReference type="EMBL" id="WLS05205.1"/>
    </source>
</evidence>
<protein>
    <submittedName>
        <fullName evidence="7">Type VI secretion system tip protein TssI/VgrG</fullName>
    </submittedName>
</protein>
<feature type="compositionally biased region" description="Gly residues" evidence="4">
    <location>
        <begin position="202"/>
        <end position="211"/>
    </location>
</feature>
<evidence type="ECO:0000256" key="2">
    <source>
        <dbReference type="ARBA" id="ARBA00005558"/>
    </source>
</evidence>
<dbReference type="NCBIfam" id="TIGR03361">
    <property type="entry name" value="VI_Rhs_Vgr"/>
    <property type="match status" value="1"/>
</dbReference>
<keyword evidence="8" id="KW-1185">Reference proteome</keyword>
<accession>A0ABY9KB42</accession>
<dbReference type="InterPro" id="IPR054030">
    <property type="entry name" value="Gp5_Vgr_C"/>
</dbReference>
<feature type="domain" description="Gp5/Type VI secretion system Vgr protein OB-fold" evidence="5">
    <location>
        <begin position="399"/>
        <end position="462"/>
    </location>
</feature>
<keyword evidence="3" id="KW-0964">Secreted</keyword>
<evidence type="ECO:0000256" key="3">
    <source>
        <dbReference type="ARBA" id="ARBA00022525"/>
    </source>
</evidence>
<dbReference type="InterPro" id="IPR017847">
    <property type="entry name" value="T6SS_RhsGE_Vgr_subset"/>
</dbReference>
<sequence>MNVMASYIQSPRMMKIMTPLGDDALLLERLSGVERVNELFHFEITVRAKRTDIKADELIGELIDVTMNRHGNAAERGWNGLVVGLEEESKVSREFRHYTLTMRPHAWLLSQRTNCRIWLDKTSLDVVSTLLSEHGIRAADIGGVVDQPPQRHYSVQWNETDLDYLLRRLQEDGLFYWFRHESGAHQMVIASHASGWDKGINESGGQGGGEGPVRLARGSSDRDQISEWKRRFTFKPGKRAGRDWNFETPTIVPGNATPSLVPLSKNTSQELYEFPARAMSNETAEKAMKLRNQAIEADHQRIFGASTVRWLSPGRKFTPYEVGAGAETYETAVIVAIEHFAEDTSYETGSGTPSYSNRFEALPADLPATPHRTVAQPRVEGSQTAIIAGPAGEEIHCDEYGRVKVWFPWDRDAKKDGSDTCWMRVVQNWAGAGWGGQIVPRIGMEALVFCENGDPDRPIVAGLSANPQQKVPYPLPGNKTKSTFRTNTHKGQGFNELSFEDEKGMENVFLHAQKDQTIKVLNNRSKRVEAHEIESVGKNKNIDVGGNHQERIAGNRTLSVGGKGAGLLSMLSTVVSAGGQFMQKNSGQVGSQDLTSFAGAVAKVGQVAEQLAMTANSAFNGAGNHRSVGGADLAGKGNAIGNLLSKLLPGSGTLSVIVEKFRSDTVGVARTEQIGLYKNSVVGHTYSVSVGKKKKELIGEDLDIEAKKSIFSRTKKHTVLAKEKVVVAGPGGSITIDASGITLRAKQIRFKSPSIIFEKGSPDQVDALSSDKPFVEECKNKG</sequence>
<dbReference type="Pfam" id="PF04717">
    <property type="entry name" value="Phage_base_V"/>
    <property type="match status" value="1"/>
</dbReference>
<dbReference type="SUPFAM" id="SSF69255">
    <property type="entry name" value="gp5 N-terminal domain-like"/>
    <property type="match status" value="1"/>
</dbReference>
<dbReference type="SUPFAM" id="SSF69349">
    <property type="entry name" value="Phage fibre proteins"/>
    <property type="match status" value="1"/>
</dbReference>
<evidence type="ECO:0000256" key="4">
    <source>
        <dbReference type="SAM" id="MobiDB-lite"/>
    </source>
</evidence>
<feature type="compositionally biased region" description="Polar residues" evidence="4">
    <location>
        <begin position="479"/>
        <end position="490"/>
    </location>
</feature>
<dbReference type="InterPro" id="IPR050708">
    <property type="entry name" value="T6SS_VgrG/RHS"/>
</dbReference>
<geneLocation type="plasmid" evidence="7 8">
    <name>unnamed1</name>
</geneLocation>
<dbReference type="RefSeq" id="WP_306161671.1">
    <property type="nucleotide sequence ID" value="NZ_CP132315.1"/>
</dbReference>
<feature type="region of interest" description="Disordered" evidence="4">
    <location>
        <begin position="199"/>
        <end position="220"/>
    </location>
</feature>
<evidence type="ECO:0000256" key="1">
    <source>
        <dbReference type="ARBA" id="ARBA00004613"/>
    </source>
</evidence>
<evidence type="ECO:0000259" key="6">
    <source>
        <dbReference type="Pfam" id="PF22178"/>
    </source>
</evidence>
<name>A0ABY9KB42_9HYPH</name>
<organism evidence="7 8">
    <name type="scientific">Shinella oryzae</name>
    <dbReference type="NCBI Taxonomy" id="2871820"/>
    <lineage>
        <taxon>Bacteria</taxon>
        <taxon>Pseudomonadati</taxon>
        <taxon>Pseudomonadota</taxon>
        <taxon>Alphaproteobacteria</taxon>
        <taxon>Hyphomicrobiales</taxon>
        <taxon>Rhizobiaceae</taxon>
        <taxon>Shinella</taxon>
    </lineage>
</organism>
<gene>
    <name evidence="7" type="primary">tssI</name>
    <name evidence="7" type="ORF">Q9315_23915</name>
</gene>
<dbReference type="InterPro" id="IPR006531">
    <property type="entry name" value="Gp5/Vgr_OB"/>
</dbReference>
<dbReference type="Gene3D" id="3.55.50.10">
    <property type="entry name" value="Baseplate protein-like domains"/>
    <property type="match status" value="1"/>
</dbReference>
<proteinExistence type="inferred from homology"/>